<dbReference type="SUPFAM" id="SSF63829">
    <property type="entry name" value="Calcium-dependent phosphotriesterase"/>
    <property type="match status" value="1"/>
</dbReference>
<comment type="caution">
    <text evidence="1">The sequence shown here is derived from an EMBL/GenBank/DDBJ whole genome shotgun (WGS) entry which is preliminary data.</text>
</comment>
<sequence>MMKTVTTLVLIVSISLYSCGVDDFIPSDDDSIPPIEYTLSTLTTLPIGTGGLDVDSYGNIYAGDFGVGLANINGSDIYKINPYTGNSEVFASLEPSGLTGNHFDTEGNLYQSNFGSSKVFKIDPHGNPELFTEAVALPTGITIDDRGNIYILSCQNGTITKFTPSGGSNVLASSSDFACANGITWVKDTGNLYVVNFSDGNVLQITPTGDVSILTAIPNSTGNAHITSFQGELYLTAASLGQIYKVSLDGESVEVIAGDGNAVNTDGNAKTSGLRTPNDLAFSPNGKHIYINCVANSGNSNELSPTVIRVLKRK</sequence>
<dbReference type="AlphaFoldDB" id="A0A554VHR4"/>
<dbReference type="PANTHER" id="PTHR47572:SF4">
    <property type="entry name" value="LACTONASE DRP35"/>
    <property type="match status" value="1"/>
</dbReference>
<proteinExistence type="predicted"/>
<dbReference type="Gene3D" id="2.40.10.500">
    <property type="match status" value="2"/>
</dbReference>
<dbReference type="PROSITE" id="PS51257">
    <property type="entry name" value="PROKAR_LIPOPROTEIN"/>
    <property type="match status" value="1"/>
</dbReference>
<evidence type="ECO:0000313" key="2">
    <source>
        <dbReference type="Proteomes" id="UP000318833"/>
    </source>
</evidence>
<dbReference type="InterPro" id="IPR011042">
    <property type="entry name" value="6-blade_b-propeller_TolB-like"/>
</dbReference>
<dbReference type="Proteomes" id="UP000318833">
    <property type="component" value="Unassembled WGS sequence"/>
</dbReference>
<dbReference type="InterPro" id="IPR051262">
    <property type="entry name" value="SMP-30/CGR1_Lactonase"/>
</dbReference>
<name>A0A554VHR4_9FLAO</name>
<evidence type="ECO:0008006" key="3">
    <source>
        <dbReference type="Google" id="ProtNLM"/>
    </source>
</evidence>
<evidence type="ECO:0000313" key="1">
    <source>
        <dbReference type="EMBL" id="TSE07118.1"/>
    </source>
</evidence>
<reference evidence="1 2" key="1">
    <citation type="submission" date="2019-07" db="EMBL/GenBank/DDBJ databases">
        <title>The draft genome sequence of Aquimarina algiphila M91.</title>
        <authorList>
            <person name="Meng X."/>
        </authorList>
    </citation>
    <scope>NUCLEOTIDE SEQUENCE [LARGE SCALE GENOMIC DNA]</scope>
    <source>
        <strain evidence="1 2">M91</strain>
    </source>
</reference>
<dbReference type="EMBL" id="VLNR01000037">
    <property type="protein sequence ID" value="TSE07118.1"/>
    <property type="molecule type" value="Genomic_DNA"/>
</dbReference>
<accession>A0A554VHR4</accession>
<protein>
    <recommendedName>
        <fullName evidence="3">SMP-30/Gluconolactonase/LRE-like region domain-containing protein</fullName>
    </recommendedName>
</protein>
<dbReference type="RefSeq" id="WP_143917284.1">
    <property type="nucleotide sequence ID" value="NZ_CANMIK010000042.1"/>
</dbReference>
<keyword evidence="2" id="KW-1185">Reference proteome</keyword>
<gene>
    <name evidence="1" type="ORF">FOF46_17015</name>
</gene>
<organism evidence="1 2">
    <name type="scientific">Aquimarina algiphila</name>
    <dbReference type="NCBI Taxonomy" id="2047982"/>
    <lineage>
        <taxon>Bacteria</taxon>
        <taxon>Pseudomonadati</taxon>
        <taxon>Bacteroidota</taxon>
        <taxon>Flavobacteriia</taxon>
        <taxon>Flavobacteriales</taxon>
        <taxon>Flavobacteriaceae</taxon>
        <taxon>Aquimarina</taxon>
    </lineage>
</organism>
<dbReference type="Gene3D" id="2.120.10.30">
    <property type="entry name" value="TolB, C-terminal domain"/>
    <property type="match status" value="1"/>
</dbReference>
<dbReference type="PANTHER" id="PTHR47572">
    <property type="entry name" value="LIPOPROTEIN-RELATED"/>
    <property type="match status" value="1"/>
</dbReference>
<dbReference type="OrthoDB" id="791543at2"/>